<keyword evidence="1" id="KW-1133">Transmembrane helix</keyword>
<accession>A0A2N9FIP2</accession>
<evidence type="ECO:0000313" key="2">
    <source>
        <dbReference type="EMBL" id="SPC86644.1"/>
    </source>
</evidence>
<evidence type="ECO:0000256" key="1">
    <source>
        <dbReference type="SAM" id="Phobius"/>
    </source>
</evidence>
<keyword evidence="1" id="KW-0812">Transmembrane</keyword>
<sequence length="36" mass="4110">MLTGFKFPNLLLFRTTIAVVALIIYWIGGKFCVESF</sequence>
<protein>
    <submittedName>
        <fullName evidence="2">Uncharacterized protein</fullName>
    </submittedName>
</protein>
<dbReference type="AlphaFoldDB" id="A0A2N9FIP2"/>
<gene>
    <name evidence="2" type="ORF">FSB_LOCUS14526</name>
</gene>
<dbReference type="EMBL" id="OIVN01000868">
    <property type="protein sequence ID" value="SPC86644.1"/>
    <property type="molecule type" value="Genomic_DNA"/>
</dbReference>
<organism evidence="2">
    <name type="scientific">Fagus sylvatica</name>
    <name type="common">Beechnut</name>
    <dbReference type="NCBI Taxonomy" id="28930"/>
    <lineage>
        <taxon>Eukaryota</taxon>
        <taxon>Viridiplantae</taxon>
        <taxon>Streptophyta</taxon>
        <taxon>Embryophyta</taxon>
        <taxon>Tracheophyta</taxon>
        <taxon>Spermatophyta</taxon>
        <taxon>Magnoliopsida</taxon>
        <taxon>eudicotyledons</taxon>
        <taxon>Gunneridae</taxon>
        <taxon>Pentapetalae</taxon>
        <taxon>rosids</taxon>
        <taxon>fabids</taxon>
        <taxon>Fagales</taxon>
        <taxon>Fagaceae</taxon>
        <taxon>Fagus</taxon>
    </lineage>
</organism>
<reference evidence="2" key="1">
    <citation type="submission" date="2018-02" db="EMBL/GenBank/DDBJ databases">
        <authorList>
            <person name="Cohen D.B."/>
            <person name="Kent A.D."/>
        </authorList>
    </citation>
    <scope>NUCLEOTIDE SEQUENCE</scope>
</reference>
<feature type="transmembrane region" description="Helical" evidence="1">
    <location>
        <begin position="12"/>
        <end position="33"/>
    </location>
</feature>
<keyword evidence="1" id="KW-0472">Membrane</keyword>
<name>A0A2N9FIP2_FAGSY</name>
<proteinExistence type="predicted"/>